<dbReference type="EC" id="3.1.1.-" evidence="5"/>
<dbReference type="SUPFAM" id="SSF53474">
    <property type="entry name" value="alpha/beta-Hydrolases"/>
    <property type="match status" value="1"/>
</dbReference>
<keyword evidence="5" id="KW-0961">Cell wall biogenesis/degradation</keyword>
<protein>
    <recommendedName>
        <fullName evidence="5">Pectin acetylesterase</fullName>
        <ecNumber evidence="5">3.1.1.-</ecNumber>
    </recommendedName>
</protein>
<feature type="chain" id="PRO_5008813630" description="Pectin acetylesterase" evidence="5">
    <location>
        <begin position="20"/>
        <end position="411"/>
    </location>
</feature>
<name>D5ACV4_PICSI</name>
<dbReference type="Pfam" id="PF03283">
    <property type="entry name" value="PAE"/>
    <property type="match status" value="1"/>
</dbReference>
<evidence type="ECO:0000256" key="5">
    <source>
        <dbReference type="RuleBase" id="RU363114"/>
    </source>
</evidence>
<comment type="subcellular location">
    <subcellularLocation>
        <location evidence="2 5">Secreted</location>
        <location evidence="2 5">Cell wall</location>
    </subcellularLocation>
</comment>
<reference evidence="6" key="1">
    <citation type="submission" date="2010-04" db="EMBL/GenBank/DDBJ databases">
        <authorList>
            <person name="Reid K.E."/>
            <person name="Liao N."/>
            <person name="Chan S."/>
            <person name="Docking R."/>
            <person name="Taylor G."/>
            <person name="Moore R."/>
            <person name="Mayo M."/>
            <person name="Munro S."/>
            <person name="King J."/>
            <person name="Yanchuk A."/>
            <person name="Holt R."/>
            <person name="Jones S."/>
            <person name="Marra M."/>
            <person name="Ritland C.E."/>
            <person name="Ritland K."/>
            <person name="Bohlmann J."/>
        </authorList>
    </citation>
    <scope>NUCLEOTIDE SEQUENCE</scope>
    <source>
        <tissue evidence="6">Bud</tissue>
    </source>
</reference>
<keyword evidence="5" id="KW-0964">Secreted</keyword>
<keyword evidence="5" id="KW-0378">Hydrolase</keyword>
<comment type="function">
    <text evidence="1 5">Hydrolyzes acetyl esters in homogalacturonan regions of pectin. In type I primary cell wall, galacturonic acid residues of pectin can be acetylated at the O-2 and O-3 positions. Decreasing the degree of acetylation of pectin gels in vitro alters their physical properties.</text>
</comment>
<evidence type="ECO:0000256" key="2">
    <source>
        <dbReference type="ARBA" id="ARBA00004191"/>
    </source>
</evidence>
<evidence type="ECO:0000256" key="3">
    <source>
        <dbReference type="ARBA" id="ARBA00005784"/>
    </source>
</evidence>
<dbReference type="ESTHER" id="picsi-d5acv4">
    <property type="family name" value="Pectinacetylesterase-Notum"/>
</dbReference>
<comment type="similarity">
    <text evidence="3 5">Belongs to the pectinacetylesterase family.</text>
</comment>
<evidence type="ECO:0000256" key="1">
    <source>
        <dbReference type="ARBA" id="ARBA00003534"/>
    </source>
</evidence>
<sequence length="411" mass="45611">MAFILILIFITVAPRTIYANTQFQYHGGSVAKKVLPDVNSTNAMLLVNITVLNNAVFKGAVCLDGSPPAYHLHRGFGSGANRWLVHMEGGGWCYDMLSCSGRAASPLGSSLYMGDTIAFTGILSDVRSQNPDFYSWNRVMVRYCDGSSFTGDVEEVDPITKVHFRGQRIWQAVMEDLLAKGMYKARQALLTGCSAGGVTTFIHCDRFNDLLPGSAKVKCMPDAGFFIDSNDISGGNQQRFLVDQMVTLHGSSKHLPVACTSEMIPSSLCFFPQYLLQWIRTPLLVVNSAYDPLQIRFILVPAAADPNNYWRNCKMNITRCAPWQLRVMEEFTDYMISALTPVSNSRTGGLFINSCYAHCQTNVQALWHSPSSPRLYSKTIAEAAGDWYFGRSVVKYIDCPYPCDSTCNNSF</sequence>
<dbReference type="EMBL" id="BT124097">
    <property type="protein sequence ID" value="ADE77373.1"/>
    <property type="molecule type" value="mRNA"/>
</dbReference>
<dbReference type="PANTHER" id="PTHR21562">
    <property type="entry name" value="NOTUM-RELATED"/>
    <property type="match status" value="1"/>
</dbReference>
<proteinExistence type="evidence at transcript level"/>
<keyword evidence="5" id="KW-0732">Signal</keyword>
<evidence type="ECO:0000313" key="6">
    <source>
        <dbReference type="EMBL" id="ADE77373.1"/>
    </source>
</evidence>
<dbReference type="InterPro" id="IPR029058">
    <property type="entry name" value="AB_hydrolase_fold"/>
</dbReference>
<evidence type="ECO:0000256" key="4">
    <source>
        <dbReference type="ARBA" id="ARBA00022512"/>
    </source>
</evidence>
<dbReference type="GO" id="GO:0071555">
    <property type="term" value="P:cell wall organization"/>
    <property type="evidence" value="ECO:0007669"/>
    <property type="project" value="UniProtKB-KW"/>
</dbReference>
<dbReference type="InterPro" id="IPR004963">
    <property type="entry name" value="PAE/NOTUM"/>
</dbReference>
<feature type="signal peptide" evidence="5">
    <location>
        <begin position="1"/>
        <end position="19"/>
    </location>
</feature>
<dbReference type="GO" id="GO:0016787">
    <property type="term" value="F:hydrolase activity"/>
    <property type="evidence" value="ECO:0007669"/>
    <property type="project" value="UniProtKB-KW"/>
</dbReference>
<organism evidence="6">
    <name type="scientific">Picea sitchensis</name>
    <name type="common">Sitka spruce</name>
    <name type="synonym">Pinus sitchensis</name>
    <dbReference type="NCBI Taxonomy" id="3332"/>
    <lineage>
        <taxon>Eukaryota</taxon>
        <taxon>Viridiplantae</taxon>
        <taxon>Streptophyta</taxon>
        <taxon>Embryophyta</taxon>
        <taxon>Tracheophyta</taxon>
        <taxon>Spermatophyta</taxon>
        <taxon>Pinopsida</taxon>
        <taxon>Pinidae</taxon>
        <taxon>Conifers I</taxon>
        <taxon>Pinales</taxon>
        <taxon>Pinaceae</taxon>
        <taxon>Picea</taxon>
    </lineage>
</organism>
<accession>D5ACV4</accession>
<dbReference type="AlphaFoldDB" id="D5ACV4"/>
<keyword evidence="4 5" id="KW-0134">Cell wall</keyword>